<dbReference type="AlphaFoldDB" id="A0A8J2TMD4"/>
<dbReference type="Pfam" id="PF04542">
    <property type="entry name" value="Sigma70_r2"/>
    <property type="match status" value="1"/>
</dbReference>
<reference evidence="2" key="2">
    <citation type="submission" date="2020-09" db="EMBL/GenBank/DDBJ databases">
        <authorList>
            <person name="Sun Q."/>
            <person name="Zhou Y."/>
        </authorList>
    </citation>
    <scope>NUCLEOTIDE SEQUENCE</scope>
    <source>
        <strain evidence="2">CGMCC 1.12360</strain>
    </source>
</reference>
<dbReference type="SUPFAM" id="SSF88659">
    <property type="entry name" value="Sigma3 and sigma4 domains of RNA polymerase sigma factors"/>
    <property type="match status" value="1"/>
</dbReference>
<dbReference type="Proteomes" id="UP000602050">
    <property type="component" value="Unassembled WGS sequence"/>
</dbReference>
<evidence type="ECO:0000313" key="3">
    <source>
        <dbReference type="Proteomes" id="UP000602050"/>
    </source>
</evidence>
<dbReference type="EMBL" id="BMEV01000045">
    <property type="protein sequence ID" value="GFZ81648.1"/>
    <property type="molecule type" value="Genomic_DNA"/>
</dbReference>
<dbReference type="InterPro" id="IPR014284">
    <property type="entry name" value="RNA_pol_sigma-70_dom"/>
</dbReference>
<accession>A0A8J2TMD4</accession>
<proteinExistence type="predicted"/>
<dbReference type="Gene3D" id="1.10.1740.10">
    <property type="match status" value="1"/>
</dbReference>
<feature type="domain" description="RNA polymerase sigma-70 region 2" evidence="1">
    <location>
        <begin position="46"/>
        <end position="90"/>
    </location>
</feature>
<dbReference type="NCBIfam" id="TIGR02937">
    <property type="entry name" value="sigma70-ECF"/>
    <property type="match status" value="1"/>
</dbReference>
<gene>
    <name evidence="2" type="ORF">GCM10010978_23150</name>
</gene>
<dbReference type="Gene3D" id="1.10.10.10">
    <property type="entry name" value="Winged helix-like DNA-binding domain superfamily/Winged helix DNA-binding domain"/>
    <property type="match status" value="1"/>
</dbReference>
<dbReference type="InterPro" id="IPR036388">
    <property type="entry name" value="WH-like_DNA-bd_sf"/>
</dbReference>
<dbReference type="InterPro" id="IPR013324">
    <property type="entry name" value="RNA_pol_sigma_r3/r4-like"/>
</dbReference>
<evidence type="ECO:0000313" key="2">
    <source>
        <dbReference type="EMBL" id="GFZ81648.1"/>
    </source>
</evidence>
<reference evidence="2" key="1">
    <citation type="journal article" date="2014" name="Int. J. Syst. Evol. Microbiol.">
        <title>Complete genome sequence of Corynebacterium casei LMG S-19264T (=DSM 44701T), isolated from a smear-ripened cheese.</title>
        <authorList>
            <consortium name="US DOE Joint Genome Institute (JGI-PGF)"/>
            <person name="Walter F."/>
            <person name="Albersmeier A."/>
            <person name="Kalinowski J."/>
            <person name="Ruckert C."/>
        </authorList>
    </citation>
    <scope>NUCLEOTIDE SEQUENCE</scope>
    <source>
        <strain evidence="2">CGMCC 1.12360</strain>
    </source>
</reference>
<dbReference type="InterPro" id="IPR013325">
    <property type="entry name" value="RNA_pol_sigma_r2"/>
</dbReference>
<protein>
    <recommendedName>
        <fullName evidence="1">RNA polymerase sigma-70 region 2 domain-containing protein</fullName>
    </recommendedName>
</protein>
<evidence type="ECO:0000259" key="1">
    <source>
        <dbReference type="Pfam" id="PF04542"/>
    </source>
</evidence>
<keyword evidence="3" id="KW-1185">Reference proteome</keyword>
<organism evidence="2 3">
    <name type="scientific">Compostibacillus humi</name>
    <dbReference type="NCBI Taxonomy" id="1245525"/>
    <lineage>
        <taxon>Bacteria</taxon>
        <taxon>Bacillati</taxon>
        <taxon>Bacillota</taxon>
        <taxon>Bacilli</taxon>
        <taxon>Bacillales</taxon>
        <taxon>Bacillaceae</taxon>
        <taxon>Compostibacillus</taxon>
    </lineage>
</organism>
<name>A0A8J2TMD4_9BACI</name>
<dbReference type="GO" id="GO:0006352">
    <property type="term" value="P:DNA-templated transcription initiation"/>
    <property type="evidence" value="ECO:0007669"/>
    <property type="project" value="InterPro"/>
</dbReference>
<dbReference type="RefSeq" id="WP_229733647.1">
    <property type="nucleotide sequence ID" value="NZ_BMEV01000045.1"/>
</dbReference>
<sequence>MEKGEEQKEVIRHHLQHIPFEEIFKKHEARIHYHIHKLGIHDTNREFYMEGLYALWIAYKNYRPEKGSMDTYFNYMIRFRLIDLIRKKTRQKEKEELYAEQQMIHETSGNRYGDSKKPIVDEYGIELVDSAFWEKLRSRLTNRQWTWVYHHIILEKPLKEIAEEQGVSYETVKGWGKEARKRIREMYKKSLEE</sequence>
<dbReference type="GO" id="GO:0003700">
    <property type="term" value="F:DNA-binding transcription factor activity"/>
    <property type="evidence" value="ECO:0007669"/>
    <property type="project" value="InterPro"/>
</dbReference>
<dbReference type="SUPFAM" id="SSF88946">
    <property type="entry name" value="Sigma2 domain of RNA polymerase sigma factors"/>
    <property type="match status" value="1"/>
</dbReference>
<dbReference type="InterPro" id="IPR007627">
    <property type="entry name" value="RNA_pol_sigma70_r2"/>
</dbReference>
<comment type="caution">
    <text evidence="2">The sequence shown here is derived from an EMBL/GenBank/DDBJ whole genome shotgun (WGS) entry which is preliminary data.</text>
</comment>